<keyword evidence="2" id="KW-0408">Iron</keyword>
<dbReference type="InterPro" id="IPR008775">
    <property type="entry name" value="Phytyl_CoA_dOase-like"/>
</dbReference>
<organism evidence="3 4">
    <name type="scientific">Streptomyces kasugaensis</name>
    <dbReference type="NCBI Taxonomy" id="1946"/>
    <lineage>
        <taxon>Bacteria</taxon>
        <taxon>Bacillati</taxon>
        <taxon>Actinomycetota</taxon>
        <taxon>Actinomycetes</taxon>
        <taxon>Kitasatosporales</taxon>
        <taxon>Streptomycetaceae</taxon>
        <taxon>Streptomyces</taxon>
    </lineage>
</organism>
<dbReference type="GO" id="GO:0016706">
    <property type="term" value="F:2-oxoglutarate-dependent dioxygenase activity"/>
    <property type="evidence" value="ECO:0007669"/>
    <property type="project" value="UniProtKB-ARBA"/>
</dbReference>
<dbReference type="GeneID" id="97376722"/>
<dbReference type="Pfam" id="PF05721">
    <property type="entry name" value="PhyH"/>
    <property type="match status" value="1"/>
</dbReference>
<evidence type="ECO:0000256" key="2">
    <source>
        <dbReference type="ARBA" id="ARBA00023004"/>
    </source>
</evidence>
<proteinExistence type="predicted"/>
<accession>A0A4Q9HWB4</accession>
<keyword evidence="4" id="KW-1185">Reference proteome</keyword>
<gene>
    <name evidence="3" type="ORF">EYS09_13090</name>
</gene>
<comment type="caution">
    <text evidence="3">The sequence shown here is derived from an EMBL/GenBank/DDBJ whole genome shotgun (WGS) entry which is preliminary data.</text>
</comment>
<dbReference type="SUPFAM" id="SSF51197">
    <property type="entry name" value="Clavaminate synthase-like"/>
    <property type="match status" value="1"/>
</dbReference>
<keyword evidence="3" id="KW-0223">Dioxygenase</keyword>
<dbReference type="PANTHER" id="PTHR20883">
    <property type="entry name" value="PHYTANOYL-COA DIOXYGENASE DOMAIN CONTAINING 1"/>
    <property type="match status" value="1"/>
</dbReference>
<dbReference type="Proteomes" id="UP000292452">
    <property type="component" value="Unassembled WGS sequence"/>
</dbReference>
<keyword evidence="3" id="KW-0560">Oxidoreductase</keyword>
<name>A0A4Q9HWB4_STRKA</name>
<evidence type="ECO:0000256" key="1">
    <source>
        <dbReference type="ARBA" id="ARBA00022723"/>
    </source>
</evidence>
<dbReference type="EMBL" id="SIXH01000090">
    <property type="protein sequence ID" value="TBO59255.1"/>
    <property type="molecule type" value="Genomic_DNA"/>
</dbReference>
<dbReference type="OrthoDB" id="9798771at2"/>
<reference evidence="3 4" key="1">
    <citation type="submission" date="2019-02" db="EMBL/GenBank/DDBJ databases">
        <title>Draft Genome Sequence of Streptomyces sp. AM-2504, identified by 16S rRNA comparative analysis as a Streptomyces Kasugaensis strain.</title>
        <authorList>
            <person name="Napolioni V."/>
            <person name="Giuliodori A.M."/>
            <person name="Spurio R."/>
            <person name="Fabbretti A."/>
        </authorList>
    </citation>
    <scope>NUCLEOTIDE SEQUENCE [LARGE SCALE GENOMIC DNA]</scope>
    <source>
        <strain evidence="3 4">AM-2504</strain>
    </source>
</reference>
<dbReference type="PANTHER" id="PTHR20883:SF15">
    <property type="entry name" value="PHYTANOYL-COA DIOXYGENASE DOMAIN-CONTAINING PROTEIN 1"/>
    <property type="match status" value="1"/>
</dbReference>
<keyword evidence="1" id="KW-0479">Metal-binding</keyword>
<dbReference type="AlphaFoldDB" id="A0A4Q9HWB4"/>
<dbReference type="RefSeq" id="WP_052859605.1">
    <property type="nucleotide sequence ID" value="NZ_NDXL01000001.1"/>
</dbReference>
<dbReference type="GO" id="GO:0005506">
    <property type="term" value="F:iron ion binding"/>
    <property type="evidence" value="ECO:0007669"/>
    <property type="project" value="UniProtKB-ARBA"/>
</dbReference>
<protein>
    <submittedName>
        <fullName evidence="3">Phytanoyl-CoA dioxygenase</fullName>
    </submittedName>
</protein>
<evidence type="ECO:0000313" key="3">
    <source>
        <dbReference type="EMBL" id="TBO59255.1"/>
    </source>
</evidence>
<sequence>METLEPVFTDEQIDQFIENGFIRLDHAFSKETAQACRAALWRETGLDPDDPTTWTEPVVRVWESSEEPFIEAANTPRLRAAYDQLVGRDRWVPMRTMGTFPIRFPHKNPPQDVAWHVDGSYQSDNDPFFWLNLRSRDRALLVLFLYSDVTEDDGPTRVRVGSHLDVPPLLEPAGEAGMSLRTLIDQLSCTEGRPEALVTGEAGDVYLVHPFTVHSAQEHRGKEPRFLAQPQLFPQGTLVVDGGPGTEYNAVERAIRKGLGRSDQG</sequence>
<dbReference type="Gene3D" id="2.60.120.620">
    <property type="entry name" value="q2cbj1_9rhob like domain"/>
    <property type="match status" value="1"/>
</dbReference>
<evidence type="ECO:0000313" key="4">
    <source>
        <dbReference type="Proteomes" id="UP000292452"/>
    </source>
</evidence>